<dbReference type="Proteomes" id="UP000007819">
    <property type="component" value="Chromosome X"/>
</dbReference>
<keyword evidence="3" id="KW-0575">Peroxidase</keyword>
<dbReference type="Pfam" id="PF03098">
    <property type="entry name" value="An_peroxidase"/>
    <property type="match status" value="1"/>
</dbReference>
<dbReference type="PANTHER" id="PTHR11475">
    <property type="entry name" value="OXIDASE/PEROXIDASE"/>
    <property type="match status" value="1"/>
</dbReference>
<evidence type="ECO:0000256" key="6">
    <source>
        <dbReference type="ARBA" id="ARBA00023004"/>
    </source>
</evidence>
<dbReference type="GO" id="GO:0006979">
    <property type="term" value="P:response to oxidative stress"/>
    <property type="evidence" value="ECO:0007669"/>
    <property type="project" value="InterPro"/>
</dbReference>
<reference evidence="8" key="1">
    <citation type="submission" date="2010-06" db="EMBL/GenBank/DDBJ databases">
        <authorList>
            <person name="Jiang H."/>
            <person name="Abraham K."/>
            <person name="Ali S."/>
            <person name="Alsbrooks S.L."/>
            <person name="Anim B.N."/>
            <person name="Anosike U.S."/>
            <person name="Attaway T."/>
            <person name="Bandaranaike D.P."/>
            <person name="Battles P.K."/>
            <person name="Bell S.N."/>
            <person name="Bell A.V."/>
            <person name="Beltran B."/>
            <person name="Bickham C."/>
            <person name="Bustamante Y."/>
            <person name="Caleb T."/>
            <person name="Canada A."/>
            <person name="Cardenas V."/>
            <person name="Carter K."/>
            <person name="Chacko J."/>
            <person name="Chandrabose M.N."/>
            <person name="Chavez D."/>
            <person name="Chavez A."/>
            <person name="Chen L."/>
            <person name="Chu H.-S."/>
            <person name="Claassen K.J."/>
            <person name="Cockrell R."/>
            <person name="Collins M."/>
            <person name="Cooper J.A."/>
            <person name="Cree A."/>
            <person name="Curry S.M."/>
            <person name="Da Y."/>
            <person name="Dao M.D."/>
            <person name="Das B."/>
            <person name="Davila M.-L."/>
            <person name="Davy-Carroll L."/>
            <person name="Denson S."/>
            <person name="Dinh H."/>
            <person name="Ebong V.E."/>
            <person name="Edwards J.R."/>
            <person name="Egan A."/>
            <person name="El-Daye J."/>
            <person name="Escobedo L."/>
            <person name="Fernandez S."/>
            <person name="Fernando P.R."/>
            <person name="Flagg N."/>
            <person name="Forbes L.D."/>
            <person name="Fowler R.G."/>
            <person name="Fu Q."/>
            <person name="Gabisi R.A."/>
            <person name="Ganer J."/>
            <person name="Garbino Pronczuk A."/>
            <person name="Garcia R.M."/>
            <person name="Garner T."/>
            <person name="Garrett T.E."/>
            <person name="Gonzalez D.A."/>
            <person name="Hamid H."/>
            <person name="Hawkins E.S."/>
            <person name="Hirani K."/>
            <person name="Hogues M.E."/>
            <person name="Hollins B."/>
            <person name="Hsiao C.-H."/>
            <person name="Jabil R."/>
            <person name="James M.L."/>
            <person name="Jhangiani S.N."/>
            <person name="Johnson B."/>
            <person name="Johnson Q."/>
            <person name="Joshi V."/>
            <person name="Kalu J.B."/>
            <person name="Kam C."/>
            <person name="Kashfia A."/>
            <person name="Keebler J."/>
            <person name="Kisamo H."/>
            <person name="Kovar C.L."/>
            <person name="Lago L.A."/>
            <person name="Lai C.-Y."/>
            <person name="Laidlaw J."/>
            <person name="Lara F."/>
            <person name="Le T.-K."/>
            <person name="Lee S.L."/>
            <person name="Legall F.H."/>
            <person name="Lemon S.J."/>
            <person name="Lewis L.R."/>
            <person name="Li B."/>
            <person name="Liu Y."/>
            <person name="Liu Y.-S."/>
            <person name="Lopez J."/>
            <person name="Lozado R.J."/>
            <person name="Lu J."/>
            <person name="Madu R.C."/>
            <person name="Maheshwari M."/>
            <person name="Maheshwari R."/>
            <person name="Malloy K."/>
            <person name="Martinez E."/>
            <person name="Mathew T."/>
            <person name="Mercado I.C."/>
            <person name="Mercado C."/>
            <person name="Meyer B."/>
            <person name="Montgomery K."/>
            <person name="Morgan M.B."/>
            <person name="Munidasa M."/>
            <person name="Nazareth L.V."/>
            <person name="Nelson J."/>
            <person name="Ng B.M."/>
            <person name="Nguyen N.B."/>
            <person name="Nguyen P.Q."/>
            <person name="Nguyen T."/>
            <person name="Obregon M."/>
            <person name="Okwuonu G.O."/>
            <person name="Onwere C.G."/>
            <person name="Orozco G."/>
            <person name="Parra A."/>
            <person name="Patel S."/>
            <person name="Patil S."/>
            <person name="Perez A."/>
            <person name="Perez Y."/>
            <person name="Pham C."/>
            <person name="Primus E.L."/>
            <person name="Pu L.-L."/>
            <person name="Puazo M."/>
            <person name="Qin X."/>
            <person name="Quiroz J.B."/>
            <person name="Reese J."/>
            <person name="Richards S."/>
            <person name="Rives C.M."/>
            <person name="Robberts R."/>
            <person name="Ruiz S.J."/>
            <person name="Ruiz M.J."/>
            <person name="Santibanez J."/>
            <person name="Schneider B.W."/>
            <person name="Sisson I."/>
            <person name="Smith M."/>
            <person name="Sodergren E."/>
            <person name="Song X.-Z."/>
            <person name="Song B.B."/>
            <person name="Summersgill H."/>
            <person name="Thelus R."/>
            <person name="Thornton R.D."/>
            <person name="Trejos Z.Y."/>
            <person name="Usmani K."/>
            <person name="Vattathil S."/>
            <person name="Villasana D."/>
            <person name="Walker D.L."/>
            <person name="Wang S."/>
            <person name="Wang K."/>
            <person name="White C.S."/>
            <person name="Williams A.C."/>
            <person name="Williamson J."/>
            <person name="Wilson K."/>
            <person name="Woghiren I.O."/>
            <person name="Woodworth J.R."/>
            <person name="Worley K.C."/>
            <person name="Wright R.A."/>
            <person name="Wu W."/>
            <person name="Young L."/>
            <person name="Zhang L."/>
            <person name="Zhang J."/>
            <person name="Zhu Y."/>
            <person name="Muzny D.M."/>
            <person name="Weinstock G."/>
            <person name="Gibbs R.A."/>
        </authorList>
    </citation>
    <scope>NUCLEOTIDE SEQUENCE [LARGE SCALE GENOMIC DNA]</scope>
    <source>
        <strain evidence="8">LSR1</strain>
    </source>
</reference>
<dbReference type="CDD" id="cd09823">
    <property type="entry name" value="peroxinectin_like"/>
    <property type="match status" value="1"/>
</dbReference>
<evidence type="ECO:0000313" key="7">
    <source>
        <dbReference type="EnsemblMetazoa" id="XP_029348334.1"/>
    </source>
</evidence>
<proteinExistence type="predicted"/>
<keyword evidence="5" id="KW-0732">Signal</keyword>
<dbReference type="PROSITE" id="PS50292">
    <property type="entry name" value="PEROXIDASE_3"/>
    <property type="match status" value="1"/>
</dbReference>
<keyword evidence="4" id="KW-0479">Metal-binding</keyword>
<dbReference type="GO" id="GO:0004601">
    <property type="term" value="F:peroxidase activity"/>
    <property type="evidence" value="ECO:0007669"/>
    <property type="project" value="UniProtKB-KW"/>
</dbReference>
<comment type="subcellular location">
    <subcellularLocation>
        <location evidence="1">Secreted</location>
    </subcellularLocation>
</comment>
<dbReference type="GeneID" id="100167430"/>
<keyword evidence="2" id="KW-0964">Secreted</keyword>
<evidence type="ECO:0000256" key="5">
    <source>
        <dbReference type="ARBA" id="ARBA00022729"/>
    </source>
</evidence>
<evidence type="ECO:0000256" key="3">
    <source>
        <dbReference type="ARBA" id="ARBA00022559"/>
    </source>
</evidence>
<dbReference type="InterPro" id="IPR037120">
    <property type="entry name" value="Haem_peroxidase_sf_animal"/>
</dbReference>
<evidence type="ECO:0008006" key="9">
    <source>
        <dbReference type="Google" id="ProtNLM"/>
    </source>
</evidence>
<dbReference type="InterPro" id="IPR010255">
    <property type="entry name" value="Haem_peroxidase_sf"/>
</dbReference>
<dbReference type="FunFam" id="1.10.640.10:FF:000003">
    <property type="entry name" value="chorion peroxidase"/>
    <property type="match status" value="1"/>
</dbReference>
<keyword evidence="6" id="KW-0408">Iron</keyword>
<dbReference type="OrthoDB" id="823504at2759"/>
<keyword evidence="4" id="KW-0349">Heme</keyword>
<dbReference type="Gene3D" id="1.10.640.10">
    <property type="entry name" value="Haem peroxidase domain superfamily, animal type"/>
    <property type="match status" value="1"/>
</dbReference>
<reference evidence="7" key="2">
    <citation type="submission" date="2022-06" db="UniProtKB">
        <authorList>
            <consortium name="EnsemblMetazoa"/>
        </authorList>
    </citation>
    <scope>IDENTIFICATION</scope>
</reference>
<dbReference type="GO" id="GO:0020037">
    <property type="term" value="F:heme binding"/>
    <property type="evidence" value="ECO:0007669"/>
    <property type="project" value="InterPro"/>
</dbReference>
<name>A0A8R2JWU1_ACYPI</name>
<sequence>MYWRFVKIIRMSTSIIIVRLLICTVLFVPPCCRGFKDRRILNLDEQGLVINSTNWYQQLDISDVNDEIQKAVERIDNRYRSEEIILSNVSNLIIGSTVHGQLINSMPSKDGHSESRNAEIILEVTQSLKNTYCLKHGLSDVQCAKDLTKGESDGGQHWVEMCMPEYYNNNSCIGNEYDYRSIDGSCNNLKRKYLGKANTPYKRLLFPVYTDGVYKMPNIYEELLPNPRSVSTSFVKDENSTDQTKTMMMAYWAMFIGHDLSHTPFSTMGKDNRFVNCCDKDKSIQSSLIKNIRSCKPIFIPNEDKFFKTDPFDCMNYVRSRPAVRSDCTFGPMEQMNQATHYLDASMIYGTTEQHMMSLREMEYGQVRERVRIKYPVHNNITLEDPVNMNVCQNGSGTCYKFGDIRANAFPQLTTLYILWIKEHNRLAYDLSREKPNWTDDQLFWEARKIVTACIQHITYNEWLPALLGVNYTKENGLGLGNSTTYDENADPTVSNSFATAILPFANSMITDKISYYDTNVFNDRENIYPVFWNDSQYIKEYLKETYNRPYLVDHVFDLGMILKGLSVQPTQKVDMLFTQTITNYLYSIDPNNSFGMDILSLDIQRSRDHGIPSYTKFRKYCGLKDIENKQDLSKIMVDGSADRLLKLYKTWNDIDLLVGALLEKHVDDAMVGPTMRCIIREQFVRTRIADRYFYDAPGVFSDYQLKEIKQVTLARILCNHYWHGITTLHVFSRHEVFDQSTLHHCDPILIPEIDTWSWFDTFK</sequence>
<evidence type="ECO:0000256" key="4">
    <source>
        <dbReference type="ARBA" id="ARBA00022617"/>
    </source>
</evidence>
<dbReference type="PANTHER" id="PTHR11475:SF125">
    <property type="entry name" value="GH11385P"/>
    <property type="match status" value="1"/>
</dbReference>
<organism evidence="7 8">
    <name type="scientific">Acyrthosiphon pisum</name>
    <name type="common">Pea aphid</name>
    <dbReference type="NCBI Taxonomy" id="7029"/>
    <lineage>
        <taxon>Eukaryota</taxon>
        <taxon>Metazoa</taxon>
        <taxon>Ecdysozoa</taxon>
        <taxon>Arthropoda</taxon>
        <taxon>Hexapoda</taxon>
        <taxon>Insecta</taxon>
        <taxon>Pterygota</taxon>
        <taxon>Neoptera</taxon>
        <taxon>Paraneoptera</taxon>
        <taxon>Hemiptera</taxon>
        <taxon>Sternorrhyncha</taxon>
        <taxon>Aphidomorpha</taxon>
        <taxon>Aphidoidea</taxon>
        <taxon>Aphididae</taxon>
        <taxon>Macrosiphini</taxon>
        <taxon>Acyrthosiphon</taxon>
    </lineage>
</organism>
<dbReference type="RefSeq" id="XP_029348334.1">
    <property type="nucleotide sequence ID" value="XM_029492474.1"/>
</dbReference>
<keyword evidence="8" id="KW-1185">Reference proteome</keyword>
<dbReference type="PRINTS" id="PR00457">
    <property type="entry name" value="ANPEROXIDASE"/>
</dbReference>
<dbReference type="GO" id="GO:0022412">
    <property type="term" value="P:cellular process involved in reproduction in multicellular organism"/>
    <property type="evidence" value="ECO:0007669"/>
    <property type="project" value="UniProtKB-ARBA"/>
</dbReference>
<dbReference type="EnsemblMetazoa" id="XM_029492474.1">
    <property type="protein sequence ID" value="XP_029348334.1"/>
    <property type="gene ID" value="LOC100167430"/>
</dbReference>
<accession>A0A8R2JWU1</accession>
<dbReference type="GO" id="GO:0005576">
    <property type="term" value="C:extracellular region"/>
    <property type="evidence" value="ECO:0007669"/>
    <property type="project" value="UniProtKB-SubCell"/>
</dbReference>
<dbReference type="AlphaFoldDB" id="A0A8R2JWU1"/>
<keyword evidence="3" id="KW-0560">Oxidoreductase</keyword>
<dbReference type="InterPro" id="IPR019791">
    <property type="entry name" value="Haem_peroxidase_animal"/>
</dbReference>
<evidence type="ECO:0000313" key="8">
    <source>
        <dbReference type="Proteomes" id="UP000007819"/>
    </source>
</evidence>
<evidence type="ECO:0000256" key="1">
    <source>
        <dbReference type="ARBA" id="ARBA00004613"/>
    </source>
</evidence>
<dbReference type="SUPFAM" id="SSF48113">
    <property type="entry name" value="Heme-dependent peroxidases"/>
    <property type="match status" value="1"/>
</dbReference>
<evidence type="ECO:0000256" key="2">
    <source>
        <dbReference type="ARBA" id="ARBA00022525"/>
    </source>
</evidence>
<protein>
    <recommendedName>
        <fullName evidence="9">Peroxidase</fullName>
    </recommendedName>
</protein>